<feature type="site" description="Transition state stabilizer" evidence="14">
    <location>
        <position position="344"/>
    </location>
</feature>
<feature type="active site" description="Nucleophile" evidence="13">
    <location>
        <position position="254"/>
    </location>
</feature>
<keyword evidence="8 15" id="KW-0106">Calcium</keyword>
<feature type="binding site" evidence="16">
    <location>
        <position position="130"/>
    </location>
    <ligand>
        <name>substrate</name>
    </ligand>
</feature>
<gene>
    <name evidence="21" type="ORF">PV06_02030</name>
</gene>
<dbReference type="PANTHER" id="PTHR10357">
    <property type="entry name" value="ALPHA-AMYLASE FAMILY MEMBER"/>
    <property type="match status" value="1"/>
</dbReference>
<evidence type="ECO:0000256" key="12">
    <source>
        <dbReference type="ARBA" id="ARBA00023295"/>
    </source>
</evidence>
<comment type="cofactor">
    <cofactor evidence="2">
        <name>Ca(2+)</name>
        <dbReference type="ChEBI" id="CHEBI:29108"/>
    </cofactor>
</comment>
<comment type="catalytic activity">
    <reaction evidence="1 18">
        <text>Endohydrolysis of (1-&gt;4)-alpha-D-glucosidic linkages in polysaccharides containing three or more (1-&gt;4)-alpha-linked D-glucose units.</text>
        <dbReference type="EC" id="3.2.1.1"/>
    </reaction>
</comment>
<feature type="binding site" evidence="15">
    <location>
        <position position="254"/>
    </location>
    <ligand>
        <name>Ca(2+)</name>
        <dbReference type="ChEBI" id="CHEBI:29108"/>
        <label>2</label>
    </ligand>
</feature>
<reference evidence="21 22" key="1">
    <citation type="submission" date="2015-01" db="EMBL/GenBank/DDBJ databases">
        <title>The Genome Sequence of Exophiala oligosperma CBS72588.</title>
        <authorList>
            <consortium name="The Broad Institute Genomics Platform"/>
            <person name="Cuomo C."/>
            <person name="de Hoog S."/>
            <person name="Gorbushina A."/>
            <person name="Stielow B."/>
            <person name="Teixiera M."/>
            <person name="Abouelleil A."/>
            <person name="Chapman S.B."/>
            <person name="Priest M."/>
            <person name="Young S.K."/>
            <person name="Wortman J."/>
            <person name="Nusbaum C."/>
            <person name="Birren B."/>
        </authorList>
    </citation>
    <scope>NUCLEOTIDE SEQUENCE [LARGE SCALE GENOMIC DNA]</scope>
    <source>
        <strain evidence="21 22">CBS 72588</strain>
    </source>
</reference>
<dbReference type="STRING" id="215243.A0A0D2EEI1"/>
<dbReference type="EC" id="3.2.1.1" evidence="4 18"/>
<evidence type="ECO:0000256" key="4">
    <source>
        <dbReference type="ARBA" id="ARBA00012595"/>
    </source>
</evidence>
<keyword evidence="10" id="KW-0325">Glycoprotein</keyword>
<feature type="binding site" evidence="15">
    <location>
        <position position="209"/>
    </location>
    <ligand>
        <name>Ca(2+)</name>
        <dbReference type="ChEBI" id="CHEBI:29108"/>
        <label>1</label>
    </ligand>
</feature>
<protein>
    <recommendedName>
        <fullName evidence="4 18">Alpha-amylase</fullName>
        <ecNumber evidence="4 18">3.2.1.1</ecNumber>
    </recommendedName>
</protein>
<evidence type="ECO:0000256" key="7">
    <source>
        <dbReference type="ARBA" id="ARBA00022801"/>
    </source>
</evidence>
<keyword evidence="12 18" id="KW-0326">Glycosidase</keyword>
<feature type="binding site" evidence="16">
    <location>
        <position position="392"/>
    </location>
    <ligand>
        <name>substrate</name>
    </ligand>
</feature>
<evidence type="ECO:0000256" key="18">
    <source>
        <dbReference type="RuleBase" id="RU361134"/>
    </source>
</evidence>
<organism evidence="21 22">
    <name type="scientific">Exophiala oligosperma</name>
    <dbReference type="NCBI Taxonomy" id="215243"/>
    <lineage>
        <taxon>Eukaryota</taxon>
        <taxon>Fungi</taxon>
        <taxon>Dikarya</taxon>
        <taxon>Ascomycota</taxon>
        <taxon>Pezizomycotina</taxon>
        <taxon>Eurotiomycetes</taxon>
        <taxon>Chaetothyriomycetidae</taxon>
        <taxon>Chaetothyriales</taxon>
        <taxon>Herpotrichiellaceae</taxon>
        <taxon>Exophiala</taxon>
    </lineage>
</organism>
<dbReference type="PRINTS" id="PR00110">
    <property type="entry name" value="ALPHAAMYLASE"/>
</dbReference>
<dbReference type="SUPFAM" id="SSF51445">
    <property type="entry name" value="(Trans)glycosidases"/>
    <property type="match status" value="1"/>
</dbReference>
<evidence type="ECO:0000256" key="3">
    <source>
        <dbReference type="ARBA" id="ARBA00008061"/>
    </source>
</evidence>
<accession>A0A0D2EEI1</accession>
<keyword evidence="22" id="KW-1185">Reference proteome</keyword>
<evidence type="ECO:0000256" key="8">
    <source>
        <dbReference type="ARBA" id="ARBA00022837"/>
    </source>
</evidence>
<comment type="similarity">
    <text evidence="3 17">Belongs to the glycosyl hydrolase 13 family.</text>
</comment>
<feature type="binding site" evidence="15">
    <location>
        <position position="223"/>
    </location>
    <ligand>
        <name>Ca(2+)</name>
        <dbReference type="ChEBI" id="CHEBI:29108"/>
        <label>1</label>
    </ligand>
</feature>
<evidence type="ECO:0000256" key="14">
    <source>
        <dbReference type="PIRSR" id="PIRSR001024-2"/>
    </source>
</evidence>
<evidence type="ECO:0000256" key="16">
    <source>
        <dbReference type="PIRSR" id="PIRSR001024-5"/>
    </source>
</evidence>
<evidence type="ECO:0000256" key="19">
    <source>
        <dbReference type="SAM" id="Phobius"/>
    </source>
</evidence>
<dbReference type="GO" id="GO:0016052">
    <property type="term" value="P:carbohydrate catabolic process"/>
    <property type="evidence" value="ECO:0007669"/>
    <property type="project" value="InterPro"/>
</dbReference>
<evidence type="ECO:0000256" key="5">
    <source>
        <dbReference type="ARBA" id="ARBA00022723"/>
    </source>
</evidence>
<dbReference type="InterPro" id="IPR006046">
    <property type="entry name" value="Alpha_amylase"/>
</dbReference>
<keyword evidence="6" id="KW-0732">Signal</keyword>
<feature type="domain" description="Glycosyl hydrolase family 13 catalytic" evidence="20">
    <location>
        <begin position="63"/>
        <end position="417"/>
    </location>
</feature>
<keyword evidence="19" id="KW-1133">Transmembrane helix</keyword>
<dbReference type="InterPro" id="IPR013780">
    <property type="entry name" value="Glyco_hydro_b"/>
</dbReference>
<evidence type="ECO:0000256" key="1">
    <source>
        <dbReference type="ARBA" id="ARBA00000548"/>
    </source>
</evidence>
<proteinExistence type="inferred from homology"/>
<feature type="binding site" evidence="16">
    <location>
        <position position="282"/>
    </location>
    <ligand>
        <name>substrate</name>
    </ligand>
</feature>
<dbReference type="InterPro" id="IPR017853">
    <property type="entry name" value="GH"/>
</dbReference>
<feature type="active site" description="Proton donor" evidence="13">
    <location>
        <position position="278"/>
    </location>
</feature>
<evidence type="ECO:0000313" key="22">
    <source>
        <dbReference type="Proteomes" id="UP000053342"/>
    </source>
</evidence>
<dbReference type="RefSeq" id="XP_016266570.1">
    <property type="nucleotide sequence ID" value="XM_016402673.1"/>
</dbReference>
<evidence type="ECO:0000256" key="10">
    <source>
        <dbReference type="ARBA" id="ARBA00023180"/>
    </source>
</evidence>
<dbReference type="InterPro" id="IPR006047">
    <property type="entry name" value="GH13_cat_dom"/>
</dbReference>
<dbReference type="Proteomes" id="UP000053342">
    <property type="component" value="Unassembled WGS sequence"/>
</dbReference>
<dbReference type="PANTHER" id="PTHR10357:SF215">
    <property type="entry name" value="ALPHA-AMYLASE 1"/>
    <property type="match status" value="1"/>
</dbReference>
<dbReference type="EMBL" id="KN847333">
    <property type="protein sequence ID" value="KIW46354.1"/>
    <property type="molecule type" value="Genomic_DNA"/>
</dbReference>
<feature type="transmembrane region" description="Helical" evidence="19">
    <location>
        <begin position="21"/>
        <end position="40"/>
    </location>
</feature>
<dbReference type="GO" id="GO:0004556">
    <property type="term" value="F:alpha-amylase activity"/>
    <property type="evidence" value="ECO:0007669"/>
    <property type="project" value="UniProtKB-UniRule"/>
</dbReference>
<evidence type="ECO:0000256" key="17">
    <source>
        <dbReference type="RuleBase" id="RU003615"/>
    </source>
</evidence>
<evidence type="ECO:0000256" key="2">
    <source>
        <dbReference type="ARBA" id="ARBA00001913"/>
    </source>
</evidence>
<keyword evidence="5 15" id="KW-0479">Metal-binding</keyword>
<feature type="binding site" evidence="15">
    <location>
        <position position="258"/>
    </location>
    <ligand>
        <name>Ca(2+)</name>
        <dbReference type="ChEBI" id="CHEBI:29108"/>
        <label>1</label>
    </ligand>
</feature>
<dbReference type="InterPro" id="IPR013777">
    <property type="entry name" value="A-amylase-like"/>
</dbReference>
<dbReference type="PIRSF" id="PIRSF001024">
    <property type="entry name" value="Alph-amyl_fung"/>
    <property type="match status" value="1"/>
</dbReference>
<keyword evidence="19" id="KW-0812">Transmembrane</keyword>
<feature type="binding site" evidence="16">
    <location>
        <position position="252"/>
    </location>
    <ligand>
        <name>substrate</name>
    </ligand>
</feature>
<evidence type="ECO:0000256" key="11">
    <source>
        <dbReference type="ARBA" id="ARBA00023277"/>
    </source>
</evidence>
<evidence type="ECO:0000256" key="9">
    <source>
        <dbReference type="ARBA" id="ARBA00023157"/>
    </source>
</evidence>
<sequence>MAKPPPTSIDDMARTTVRSTMMWYLSFLAPLAIAFPLFPIKTTTPESCTQMRASEWRQRSIYQIVTDRFALPDGTTPERGLREHCGGTWKGIENRLDYIAGMGFDALWISPVVHNLEENTTWGYGYHGYWADDPFRLNDHFGTAEDLRSLSDALHARNMALMVDVVINHLGINQPPDQLDYLHFPEPFNSPDAFHPNSPINYNNQKSVEDCWLVDAQPPLLADVNTENPDVLEAIVRSVVDLVQRYSIDGIRLDTARHVPQRHLERFQEAVNVFVTGEVLDGEVEYVAQYQRSMDSVLNYPLYFAINGVFAGNATFSTLQDVINRERASFLDTTVLGNFLDNHDQARFASKTGNNIAQDMNALTFIILAPGIPIVYYGFEQRLHGDKDPENRAPLWSVGYNTDAPLYKLIAKLQAIKHIARSSDIMSLFDEDLGQVLAISDTTLAFQRGPLVTAVSKAQLDDDNNSSSNSTGLQLPRSAFNEGTQLIDLISCEATTRAGVDGSFTVLHNTSSPEIWASRELAGGLCF</sequence>
<evidence type="ECO:0000259" key="20">
    <source>
        <dbReference type="SMART" id="SM00642"/>
    </source>
</evidence>
<dbReference type="GeneID" id="27354104"/>
<keyword evidence="9" id="KW-1015">Disulfide bond</keyword>
<evidence type="ECO:0000313" key="21">
    <source>
        <dbReference type="EMBL" id="KIW46354.1"/>
    </source>
</evidence>
<evidence type="ECO:0000256" key="15">
    <source>
        <dbReference type="PIRSR" id="PIRSR001024-3"/>
    </source>
</evidence>
<feature type="binding site" evidence="15">
    <location>
        <position position="168"/>
    </location>
    <ligand>
        <name>Ca(2+)</name>
        <dbReference type="ChEBI" id="CHEBI:29108"/>
        <label>1</label>
    </ligand>
</feature>
<dbReference type="Gene3D" id="2.60.40.1180">
    <property type="entry name" value="Golgi alpha-mannosidase II"/>
    <property type="match status" value="1"/>
</dbReference>
<keyword evidence="7 18" id="KW-0378">Hydrolase</keyword>
<dbReference type="Gene3D" id="3.20.20.80">
    <property type="entry name" value="Glycosidases"/>
    <property type="match status" value="1"/>
</dbReference>
<dbReference type="GO" id="GO:0005509">
    <property type="term" value="F:calcium ion binding"/>
    <property type="evidence" value="ECO:0007669"/>
    <property type="project" value="InterPro"/>
</dbReference>
<dbReference type="InterPro" id="IPR015340">
    <property type="entry name" value="A_amylase_C_dom"/>
</dbReference>
<name>A0A0D2EEI1_9EURO</name>
<dbReference type="Pfam" id="PF09260">
    <property type="entry name" value="A_amylase_dom_C"/>
    <property type="match status" value="1"/>
</dbReference>
<evidence type="ECO:0000256" key="6">
    <source>
        <dbReference type="ARBA" id="ARBA00022729"/>
    </source>
</evidence>
<feature type="binding site" evidence="15">
    <location>
        <position position="278"/>
    </location>
    <ligand>
        <name>Ca(2+)</name>
        <dbReference type="ChEBI" id="CHEBI:29108"/>
        <label>2</label>
    </ligand>
</feature>
<dbReference type="AlphaFoldDB" id="A0A0D2EEI1"/>
<keyword evidence="19" id="KW-0472">Membrane</keyword>
<dbReference type="HOGENOM" id="CLU_006462_7_2_1"/>
<evidence type="ECO:0000256" key="13">
    <source>
        <dbReference type="PIRSR" id="PIRSR001024-1"/>
    </source>
</evidence>
<dbReference type="OrthoDB" id="204980at2759"/>
<dbReference type="FunFam" id="3.20.20.80:FF:000120">
    <property type="entry name" value="Alpha-amylase A"/>
    <property type="match status" value="1"/>
</dbReference>
<feature type="binding site" evidence="16">
    <location>
        <position position="169"/>
    </location>
    <ligand>
        <name>substrate</name>
    </ligand>
</feature>
<keyword evidence="11 18" id="KW-0119">Carbohydrate metabolism</keyword>
<feature type="binding site" evidence="16">
    <location>
        <position position="344"/>
    </location>
    <ligand>
        <name>substrate</name>
    </ligand>
</feature>
<dbReference type="CDD" id="cd11319">
    <property type="entry name" value="AmyAc_euk_AmyA"/>
    <property type="match status" value="1"/>
</dbReference>
<dbReference type="SUPFAM" id="SSF51011">
    <property type="entry name" value="Glycosyl hydrolase domain"/>
    <property type="match status" value="1"/>
</dbReference>
<dbReference type="VEuPathDB" id="FungiDB:PV06_02030"/>
<dbReference type="Pfam" id="PF00128">
    <property type="entry name" value="Alpha-amylase"/>
    <property type="match status" value="1"/>
</dbReference>
<dbReference type="SMART" id="SM00642">
    <property type="entry name" value="Aamy"/>
    <property type="match status" value="1"/>
</dbReference>